<name>A0A1H7ZYY3_9FIRM</name>
<keyword evidence="2" id="KW-1185">Reference proteome</keyword>
<protein>
    <submittedName>
        <fullName evidence="1">Phage uncharacterized protein, XkdX family</fullName>
    </submittedName>
</protein>
<dbReference type="STRING" id="474960.SAMN05216180_1003"/>
<dbReference type="InterPro" id="IPR010022">
    <property type="entry name" value="XkdX"/>
</dbReference>
<evidence type="ECO:0000313" key="1">
    <source>
        <dbReference type="EMBL" id="SEM63685.1"/>
    </source>
</evidence>
<dbReference type="AlphaFoldDB" id="A0A1H7ZYY3"/>
<sequence length="48" mass="5794">MFNWYNTIKQYFILGLYKKPQLEVFVKAKWITTEQKQEILHSTAKTEG</sequence>
<accession>A0A1H7ZYY3</accession>
<dbReference type="Proteomes" id="UP000199158">
    <property type="component" value="Unassembled WGS sequence"/>
</dbReference>
<dbReference type="NCBIfam" id="TIGR01669">
    <property type="entry name" value="phage_XkdX"/>
    <property type="match status" value="1"/>
</dbReference>
<dbReference type="OrthoDB" id="1779343at2"/>
<organism evidence="1 2">
    <name type="scientific">Hydrogenoanaerobacterium saccharovorans</name>
    <dbReference type="NCBI Taxonomy" id="474960"/>
    <lineage>
        <taxon>Bacteria</taxon>
        <taxon>Bacillati</taxon>
        <taxon>Bacillota</taxon>
        <taxon>Clostridia</taxon>
        <taxon>Eubacteriales</taxon>
        <taxon>Oscillospiraceae</taxon>
        <taxon>Hydrogenoanaerobacterium</taxon>
    </lineage>
</organism>
<gene>
    <name evidence="1" type="ORF">SAMN05216180_1003</name>
</gene>
<reference evidence="1 2" key="1">
    <citation type="submission" date="2016-10" db="EMBL/GenBank/DDBJ databases">
        <authorList>
            <person name="de Groot N.N."/>
        </authorList>
    </citation>
    <scope>NUCLEOTIDE SEQUENCE [LARGE SCALE GENOMIC DNA]</scope>
    <source>
        <strain evidence="1 2">CGMCC 1.5070</strain>
    </source>
</reference>
<dbReference type="Pfam" id="PF09693">
    <property type="entry name" value="Phage_XkdX"/>
    <property type="match status" value="1"/>
</dbReference>
<dbReference type="EMBL" id="FOCG01000001">
    <property type="protein sequence ID" value="SEM63685.1"/>
    <property type="molecule type" value="Genomic_DNA"/>
</dbReference>
<proteinExistence type="predicted"/>
<dbReference type="RefSeq" id="WP_092752242.1">
    <property type="nucleotide sequence ID" value="NZ_FOCG01000001.1"/>
</dbReference>
<evidence type="ECO:0000313" key="2">
    <source>
        <dbReference type="Proteomes" id="UP000199158"/>
    </source>
</evidence>